<accession>A0A0K9XA08</accession>
<gene>
    <name evidence="1" type="ORF">AC230_24705</name>
</gene>
<keyword evidence="2" id="KW-1185">Reference proteome</keyword>
<dbReference type="OrthoDB" id="4230635at2"/>
<proteinExistence type="predicted"/>
<dbReference type="PATRIC" id="fig|1678637.3.peg.5274"/>
<dbReference type="AlphaFoldDB" id="A0A0K9XA08"/>
<dbReference type="EMBL" id="LFXA01000017">
    <property type="protein sequence ID" value="KNB49936.1"/>
    <property type="molecule type" value="Genomic_DNA"/>
</dbReference>
<sequence>MGTKFIEVDESHKGLPGVEEGVKTIEVGGQTVTTPIFVQRVDFDDLTPEVTENLTTVKFAVTVTEEMEDLTGEVDENGSPVMEIKEIQVPKWLEIDLGPESLKRYEEVMAPFFAAARETEAPALPAPRKRRKK</sequence>
<name>A0A0K9XA08_9ACTN</name>
<evidence type="ECO:0000313" key="2">
    <source>
        <dbReference type="Proteomes" id="UP000037288"/>
    </source>
</evidence>
<organism evidence="1 2">
    <name type="scientific">Streptomyces caatingaensis</name>
    <dbReference type="NCBI Taxonomy" id="1678637"/>
    <lineage>
        <taxon>Bacteria</taxon>
        <taxon>Bacillati</taxon>
        <taxon>Actinomycetota</taxon>
        <taxon>Actinomycetes</taxon>
        <taxon>Kitasatosporales</taxon>
        <taxon>Streptomycetaceae</taxon>
        <taxon>Streptomyces</taxon>
    </lineage>
</organism>
<dbReference type="InterPro" id="IPR042261">
    <property type="entry name" value="Lsr2-like_dimerization"/>
</dbReference>
<reference evidence="2" key="1">
    <citation type="submission" date="2015-07" db="EMBL/GenBank/DDBJ databases">
        <title>Draft genome sequence of Streptomyces sp. CMAA 1322, a bacterium isolated from Caatinga biome, from dry forest semiarid of Brazil.</title>
        <authorList>
            <person name="Santos S.N."/>
            <person name="Gacesa R."/>
            <person name="Taketani R.G."/>
            <person name="Long P.F."/>
            <person name="Melo I.S."/>
        </authorList>
    </citation>
    <scope>NUCLEOTIDE SEQUENCE [LARGE SCALE GENOMIC DNA]</scope>
    <source>
        <strain evidence="2">CMAA 1322</strain>
    </source>
</reference>
<dbReference type="Proteomes" id="UP000037288">
    <property type="component" value="Unassembled WGS sequence"/>
</dbReference>
<dbReference type="RefSeq" id="WP_157868651.1">
    <property type="nucleotide sequence ID" value="NZ_LFXA01000017.1"/>
</dbReference>
<evidence type="ECO:0000313" key="1">
    <source>
        <dbReference type="EMBL" id="KNB49936.1"/>
    </source>
</evidence>
<protein>
    <submittedName>
        <fullName evidence="1">Uncharacterized protein</fullName>
    </submittedName>
</protein>
<comment type="caution">
    <text evidence="1">The sequence shown here is derived from an EMBL/GenBank/DDBJ whole genome shotgun (WGS) entry which is preliminary data.</text>
</comment>
<dbReference type="Gene3D" id="3.30.60.230">
    <property type="entry name" value="Lsr2, dimerization domain"/>
    <property type="match status" value="1"/>
</dbReference>